<dbReference type="RefSeq" id="WP_190951709.1">
    <property type="nucleotide sequence ID" value="NZ_JACJTC010000021.1"/>
</dbReference>
<dbReference type="EMBL" id="JACJTC010000021">
    <property type="protein sequence ID" value="MBD2614841.1"/>
    <property type="molecule type" value="Genomic_DNA"/>
</dbReference>
<dbReference type="Proteomes" id="UP000606396">
    <property type="component" value="Unassembled WGS sequence"/>
</dbReference>
<organism evidence="2 3">
    <name type="scientific">Nostoc punctiforme FACHB-252</name>
    <dbReference type="NCBI Taxonomy" id="1357509"/>
    <lineage>
        <taxon>Bacteria</taxon>
        <taxon>Bacillati</taxon>
        <taxon>Cyanobacteriota</taxon>
        <taxon>Cyanophyceae</taxon>
        <taxon>Nostocales</taxon>
        <taxon>Nostocaceae</taxon>
        <taxon>Nostoc</taxon>
    </lineage>
</organism>
<keyword evidence="1" id="KW-1133">Transmembrane helix</keyword>
<dbReference type="InterPro" id="IPR037257">
    <property type="entry name" value="T2SS_E_N_sf"/>
</dbReference>
<dbReference type="SUPFAM" id="SSF160246">
    <property type="entry name" value="EspE N-terminal domain-like"/>
    <property type="match status" value="1"/>
</dbReference>
<proteinExistence type="predicted"/>
<evidence type="ECO:0000313" key="3">
    <source>
        <dbReference type="Proteomes" id="UP000606396"/>
    </source>
</evidence>
<protein>
    <recommendedName>
        <fullName evidence="4">ABC transporter permease</fullName>
    </recommendedName>
</protein>
<feature type="transmembrane region" description="Helical" evidence="1">
    <location>
        <begin position="200"/>
        <end position="219"/>
    </location>
</feature>
<keyword evidence="3" id="KW-1185">Reference proteome</keyword>
<name>A0ABR8HHT5_NOSPU</name>
<feature type="transmembrane region" description="Helical" evidence="1">
    <location>
        <begin position="271"/>
        <end position="293"/>
    </location>
</feature>
<reference evidence="2 3" key="1">
    <citation type="journal article" date="2020" name="ISME J.">
        <title>Comparative genomics reveals insights into cyanobacterial evolution and habitat adaptation.</title>
        <authorList>
            <person name="Chen M.Y."/>
            <person name="Teng W.K."/>
            <person name="Zhao L."/>
            <person name="Hu C.X."/>
            <person name="Zhou Y.K."/>
            <person name="Han B.P."/>
            <person name="Song L.R."/>
            <person name="Shu W.S."/>
        </authorList>
    </citation>
    <scope>NUCLEOTIDE SEQUENCE [LARGE SCALE GENOMIC DNA]</scope>
    <source>
        <strain evidence="2 3">FACHB-252</strain>
    </source>
</reference>
<keyword evidence="1" id="KW-0812">Transmembrane</keyword>
<feature type="transmembrane region" description="Helical" evidence="1">
    <location>
        <begin position="313"/>
        <end position="330"/>
    </location>
</feature>
<accession>A0ABR8HHT5</accession>
<gene>
    <name evidence="2" type="ORF">H6G94_26780</name>
</gene>
<evidence type="ECO:0000313" key="2">
    <source>
        <dbReference type="EMBL" id="MBD2614841.1"/>
    </source>
</evidence>
<feature type="transmembrane region" description="Helical" evidence="1">
    <location>
        <begin position="125"/>
        <end position="148"/>
    </location>
</feature>
<feature type="transmembrane region" description="Helical" evidence="1">
    <location>
        <begin position="239"/>
        <end position="262"/>
    </location>
</feature>
<evidence type="ECO:0000256" key="1">
    <source>
        <dbReference type="SAM" id="Phobius"/>
    </source>
</evidence>
<feature type="transmembrane region" description="Helical" evidence="1">
    <location>
        <begin position="168"/>
        <end position="188"/>
    </location>
</feature>
<keyword evidence="1" id="KW-0472">Membrane</keyword>
<comment type="caution">
    <text evidence="2">The sequence shown here is derived from an EMBL/GenBank/DDBJ whole genome shotgun (WGS) entry which is preliminary data.</text>
</comment>
<sequence length="353" mass="39818">MIKKIEPQSFQSKRLGTYLIEAELITPEQLNTALKTQQLSGEQLGKILATHGFVKQQTIEYLMSNLVLPERNKILKNQSYSNNRKSDYLSVVESGNSIKPENAMVGRQSAHQLQVYLSANKTFKFLLVVVLLFAVVSLIANYNVYYLPDFLGRDLLKILFDLNSEDNIPTIYSGTALLFCSILTEIVFQAQKSAKNKDSWAWRGLSIVFAGLSLDELIGLHERLTKPLGEMFNTSGFLYYAWVIGGAVFVLGFLLVFGRFIIHLPRKTRRLFLIAGTVYVSGAIGTELIGGYYHYYYTSNSMLYSSITTVEEVLEMLGVIIFIYALLSYINSNMKGIDIGIHLNDGKKQNHRS</sequence>
<evidence type="ECO:0008006" key="4">
    <source>
        <dbReference type="Google" id="ProtNLM"/>
    </source>
</evidence>